<reference evidence="2 3" key="1">
    <citation type="submission" date="2020-11" db="EMBL/GenBank/DDBJ databases">
        <title>The genome sequence of Erythrobacter sp. 6D36.</title>
        <authorList>
            <person name="Liu Y."/>
        </authorList>
    </citation>
    <scope>NUCLEOTIDE SEQUENCE [LARGE SCALE GENOMIC DNA]</scope>
    <source>
        <strain evidence="2 3">6D36</strain>
    </source>
</reference>
<proteinExistence type="predicted"/>
<accession>A0A7S8IU97</accession>
<dbReference type="EMBL" id="CP064654">
    <property type="protein sequence ID" value="QPC98779.1"/>
    <property type="molecule type" value="Genomic_DNA"/>
</dbReference>
<dbReference type="RefSeq" id="WP_200981783.1">
    <property type="nucleotide sequence ID" value="NZ_CP064654.1"/>
</dbReference>
<keyword evidence="3" id="KW-1185">Reference proteome</keyword>
<evidence type="ECO:0000256" key="1">
    <source>
        <dbReference type="SAM" id="MobiDB-lite"/>
    </source>
</evidence>
<gene>
    <name evidence="2" type="ORF">IRL76_13225</name>
</gene>
<protein>
    <submittedName>
        <fullName evidence="2">Uncharacterized protein</fullName>
    </submittedName>
</protein>
<dbReference type="Proteomes" id="UP000594459">
    <property type="component" value="Chromosome"/>
</dbReference>
<dbReference type="KEGG" id="qso:IRL76_13225"/>
<evidence type="ECO:0000313" key="3">
    <source>
        <dbReference type="Proteomes" id="UP000594459"/>
    </source>
</evidence>
<sequence length="45" mass="4988">MTEEQKSGSNAKPTWSKPRLDKVGSIRDIAVRNFPNNQAANSKKS</sequence>
<dbReference type="AlphaFoldDB" id="A0A7S8IU97"/>
<organism evidence="2 3">
    <name type="scientific">Qipengyuania soli</name>
    <dbReference type="NCBI Taxonomy" id="2782568"/>
    <lineage>
        <taxon>Bacteria</taxon>
        <taxon>Pseudomonadati</taxon>
        <taxon>Pseudomonadota</taxon>
        <taxon>Alphaproteobacteria</taxon>
        <taxon>Sphingomonadales</taxon>
        <taxon>Erythrobacteraceae</taxon>
        <taxon>Qipengyuania</taxon>
    </lineage>
</organism>
<evidence type="ECO:0000313" key="2">
    <source>
        <dbReference type="EMBL" id="QPC98779.1"/>
    </source>
</evidence>
<name>A0A7S8IU97_9SPHN</name>
<feature type="region of interest" description="Disordered" evidence="1">
    <location>
        <begin position="1"/>
        <end position="23"/>
    </location>
</feature>